<dbReference type="EMBL" id="JXTB01000017">
    <property type="protein sequence ID" value="PON76631.1"/>
    <property type="molecule type" value="Genomic_DNA"/>
</dbReference>
<accession>A0A2P5DTL0</accession>
<comment type="caution">
    <text evidence="2">The sequence shown here is derived from an EMBL/GenBank/DDBJ whole genome shotgun (WGS) entry which is preliminary data.</text>
</comment>
<sequence>MALLYSHHSSISTLVYLQPSLFSLIIMALSIRLQNPIYICIGTIALLQERWLSSKCTDS</sequence>
<keyword evidence="1" id="KW-0472">Membrane</keyword>
<evidence type="ECO:0000256" key="1">
    <source>
        <dbReference type="SAM" id="Phobius"/>
    </source>
</evidence>
<evidence type="ECO:0000313" key="3">
    <source>
        <dbReference type="Proteomes" id="UP000237105"/>
    </source>
</evidence>
<keyword evidence="1" id="KW-0812">Transmembrane</keyword>
<feature type="transmembrane region" description="Helical" evidence="1">
    <location>
        <begin position="20"/>
        <end position="47"/>
    </location>
</feature>
<proteinExistence type="predicted"/>
<reference evidence="3" key="1">
    <citation type="submission" date="2016-06" db="EMBL/GenBank/DDBJ databases">
        <title>Parallel loss of symbiosis genes in relatives of nitrogen-fixing non-legume Parasponia.</title>
        <authorList>
            <person name="Van Velzen R."/>
            <person name="Holmer R."/>
            <person name="Bu F."/>
            <person name="Rutten L."/>
            <person name="Van Zeijl A."/>
            <person name="Liu W."/>
            <person name="Santuari L."/>
            <person name="Cao Q."/>
            <person name="Sharma T."/>
            <person name="Shen D."/>
            <person name="Roswanjaya Y."/>
            <person name="Wardhani T."/>
            <person name="Kalhor M.S."/>
            <person name="Jansen J."/>
            <person name="Van den Hoogen J."/>
            <person name="Gungor B."/>
            <person name="Hartog M."/>
            <person name="Hontelez J."/>
            <person name="Verver J."/>
            <person name="Yang W.-C."/>
            <person name="Schijlen E."/>
            <person name="Repin R."/>
            <person name="Schilthuizen M."/>
            <person name="Schranz E."/>
            <person name="Heidstra R."/>
            <person name="Miyata K."/>
            <person name="Fedorova E."/>
            <person name="Kohlen W."/>
            <person name="Bisseling T."/>
            <person name="Smit S."/>
            <person name="Geurts R."/>
        </authorList>
    </citation>
    <scope>NUCLEOTIDE SEQUENCE [LARGE SCALE GENOMIC DNA]</scope>
    <source>
        <strain evidence="3">cv. WU1-14</strain>
    </source>
</reference>
<evidence type="ECO:0000313" key="2">
    <source>
        <dbReference type="EMBL" id="PON76631.1"/>
    </source>
</evidence>
<name>A0A2P5DTL0_PARAD</name>
<dbReference type="AlphaFoldDB" id="A0A2P5DTL0"/>
<keyword evidence="3" id="KW-1185">Reference proteome</keyword>
<keyword evidence="1" id="KW-1133">Transmembrane helix</keyword>
<dbReference type="Proteomes" id="UP000237105">
    <property type="component" value="Unassembled WGS sequence"/>
</dbReference>
<gene>
    <name evidence="2" type="ORF">PanWU01x14_033170</name>
</gene>
<protein>
    <submittedName>
        <fullName evidence="2">Uncharacterized protein</fullName>
    </submittedName>
</protein>
<organism evidence="2 3">
    <name type="scientific">Parasponia andersonii</name>
    <name type="common">Sponia andersonii</name>
    <dbReference type="NCBI Taxonomy" id="3476"/>
    <lineage>
        <taxon>Eukaryota</taxon>
        <taxon>Viridiplantae</taxon>
        <taxon>Streptophyta</taxon>
        <taxon>Embryophyta</taxon>
        <taxon>Tracheophyta</taxon>
        <taxon>Spermatophyta</taxon>
        <taxon>Magnoliopsida</taxon>
        <taxon>eudicotyledons</taxon>
        <taxon>Gunneridae</taxon>
        <taxon>Pentapetalae</taxon>
        <taxon>rosids</taxon>
        <taxon>fabids</taxon>
        <taxon>Rosales</taxon>
        <taxon>Cannabaceae</taxon>
        <taxon>Parasponia</taxon>
    </lineage>
</organism>